<keyword evidence="8 10" id="KW-0472">Membrane</keyword>
<dbReference type="PROSITE" id="PS50929">
    <property type="entry name" value="ABC_TM1F"/>
    <property type="match status" value="2"/>
</dbReference>
<dbReference type="InterPro" id="IPR011527">
    <property type="entry name" value="ABC1_TM_dom"/>
</dbReference>
<evidence type="ECO:0000256" key="8">
    <source>
        <dbReference type="ARBA" id="ARBA00023136"/>
    </source>
</evidence>
<feature type="transmembrane region" description="Helical" evidence="10">
    <location>
        <begin position="1022"/>
        <end position="1042"/>
    </location>
</feature>
<dbReference type="PROSITE" id="PS50893">
    <property type="entry name" value="ABC_TRANSPORTER_2"/>
    <property type="match status" value="2"/>
</dbReference>
<dbReference type="GO" id="GO:0005886">
    <property type="term" value="C:plasma membrane"/>
    <property type="evidence" value="ECO:0007669"/>
    <property type="project" value="UniProtKB-SubCell"/>
</dbReference>
<dbReference type="PROSITE" id="PS00211">
    <property type="entry name" value="ABC_TRANSPORTER_1"/>
    <property type="match status" value="1"/>
</dbReference>
<dbReference type="Pfam" id="PF00005">
    <property type="entry name" value="ABC_tran"/>
    <property type="match status" value="2"/>
</dbReference>
<feature type="transmembrane region" description="Helical" evidence="10">
    <location>
        <begin position="73"/>
        <end position="93"/>
    </location>
</feature>
<dbReference type="Proteomes" id="UP000076552">
    <property type="component" value="Unassembled WGS sequence"/>
</dbReference>
<feature type="transmembrane region" description="Helical" evidence="10">
    <location>
        <begin position="99"/>
        <end position="121"/>
    </location>
</feature>
<dbReference type="GO" id="GO:0016887">
    <property type="term" value="F:ATP hydrolysis activity"/>
    <property type="evidence" value="ECO:0007669"/>
    <property type="project" value="InterPro"/>
</dbReference>
<dbReference type="EMBL" id="LFIV01000056">
    <property type="protein sequence ID" value="KZL72585.1"/>
    <property type="molecule type" value="Genomic_DNA"/>
</dbReference>
<feature type="transmembrane region" description="Helical" evidence="10">
    <location>
        <begin position="1048"/>
        <end position="1069"/>
    </location>
</feature>
<sequence>MQQCQQDGEFGPAVIGCRGDFDFTLTFELSILSILPACLFVFIASWRSVQLYYRRPRNEGRCSGAVALYTKQVNVILLICTKFAFFIVMAEIRTTSPKALAITSAVLDLMAAIWMAPLSWLEHRRSHRPSLWLCSFLILTILFDAVQCRTLWLLALFYDTGIKGSAVSFTVSLFFKVSLLALESQRKSQLLRNIKDAKPSSPEESAGVFSLGLFWWLNSLLRLGSRRMLLLEDLYPLHSALTCTSREEETKKPDPVHQQHAATSPKPGKIAALVLVARGLGFQAFLPIVPRLALSGFTLAQSLLVRRILDYLSDERQRSNTNTKYGLIGATFLVYLGIAMSTSFFGYLHERALTQLRGYLIQNIYLCATRMSPKPETDRKKVLTLVTADVESIYNGLRNAHELWVVPIQTAFAVWLAYREVGPASVGAIGIIVISCAAVAALSPRVVARQRGWMTSMQSRISKTSDLLSSIKGLRMAGLAPAAVPLIQNARADELRRGGYFRLMIALSATVSLCPATLAPVIVFATGPRLLNATRAFTTLSYLTIMTQPLGVFIQVVPIVLGSLVNLQRIEEFLLTSCHADYRLLGPLPDKQIRKEGVGEKGGRHTVNAVQIRNASFGWSDAAQPVLRDVNIEIPMSCFAVVTGPVGSGKTTLLQAIMGEVATAKGMVAVNTYRSAYCAQVPYLPRETIRANILAHAPFNQERYERVLAATSLVTDLEQLPMGDATKLEDRGETLSGGQKQRVALARALYQNVDLFIADDVLSGLDKETESLVFHRVFGPGGLLRRRETTVILCTNSTMFINMADMHINVEVDGSLTAIANTIPPITPTIDFPIEKAYSETQMVSNKNSEEASSVEYESENPELHLGEEKSAVEVSRGSTSGSALEETTHKRPRVTSDSGTWLHYFSRIGWHYLLLFLFAASAFGVSTTYPTVWLEKWTRDNSSTPPQHLFAWYMGIYAFLAGSCLLFSFMVGIVVLVAFVRNSGAALHKQTLQTVMSASMQYLSQTPNGTILTLFSQDLSIIDGMLAGSLINLTSAVVITIGQAVLLVVSSAWLAISYPGLAAVFYFVRKMYVPTALRLRVLDLEAKGPIVTHVLSTLGGLTTIRAFGWTEDEIKRSHVLLDKSQQPSYLLGVTQQWLLLVINLVMVVLAIILVCLATMLHLGSGVIGVGLVTLISFGRNLADGIRAYTMLEIALGAIGRVKEFGENTPYEPEPKHPTILDKDWPRKGAIEIAGVSARYGTTPNSSLALEDISMSIYPGDKVAICGRTGSGKSSIVMLLLGLLKPTPECTNNITIDNVCIDRVSLNDLRDRIIAMPQDPVFLVGGTSIRQNLDQSGKASDQACQDALETVGLLSTMSNLDAEFVPSTLSEGQKQLFCLARCVLRRRMKIILGGSRCDEGGVVLLDEVSAHLDEEMADKVDAVIRQEFAGNTVLAVTHRLRNIRCFSRAFIIDNGRIVEKGNVEDLLARENSRLAELYEKECQ</sequence>
<accession>A0A161VNI2</accession>
<evidence type="ECO:0000259" key="12">
    <source>
        <dbReference type="PROSITE" id="PS50929"/>
    </source>
</evidence>
<feature type="transmembrane region" description="Helical" evidence="10">
    <location>
        <begin position="31"/>
        <end position="53"/>
    </location>
</feature>
<feature type="compositionally biased region" description="Basic and acidic residues" evidence="9">
    <location>
        <begin position="862"/>
        <end position="872"/>
    </location>
</feature>
<keyword evidence="6" id="KW-0067">ATP-binding</keyword>
<dbReference type="PANTHER" id="PTHR24223:SF345">
    <property type="entry name" value="ABC MULTIDRUG TRANSPORTER (EUROFUNG)"/>
    <property type="match status" value="1"/>
</dbReference>
<evidence type="ECO:0000256" key="1">
    <source>
        <dbReference type="ARBA" id="ARBA00004651"/>
    </source>
</evidence>
<gene>
    <name evidence="13" type="ORF">CT0861_09387</name>
</gene>
<keyword evidence="2" id="KW-0813">Transport</keyword>
<organism evidence="13 14">
    <name type="scientific">Colletotrichum tofieldiae</name>
    <dbReference type="NCBI Taxonomy" id="708197"/>
    <lineage>
        <taxon>Eukaryota</taxon>
        <taxon>Fungi</taxon>
        <taxon>Dikarya</taxon>
        <taxon>Ascomycota</taxon>
        <taxon>Pezizomycotina</taxon>
        <taxon>Sordariomycetes</taxon>
        <taxon>Hypocreomycetidae</taxon>
        <taxon>Glomerellales</taxon>
        <taxon>Glomerellaceae</taxon>
        <taxon>Colletotrichum</taxon>
        <taxon>Colletotrichum spaethianum species complex</taxon>
    </lineage>
</organism>
<feature type="domain" description="ABC transporter" evidence="11">
    <location>
        <begin position="1231"/>
        <end position="1479"/>
    </location>
</feature>
<dbReference type="InterPro" id="IPR044746">
    <property type="entry name" value="ABCC_6TM_D1"/>
</dbReference>
<dbReference type="InterPro" id="IPR044726">
    <property type="entry name" value="ABCC_6TM_D2"/>
</dbReference>
<dbReference type="SMART" id="SM00382">
    <property type="entry name" value="AAA"/>
    <property type="match status" value="2"/>
</dbReference>
<evidence type="ECO:0000313" key="13">
    <source>
        <dbReference type="EMBL" id="KZL72585.1"/>
    </source>
</evidence>
<keyword evidence="5" id="KW-0547">Nucleotide-binding</keyword>
<dbReference type="GO" id="GO:0005524">
    <property type="term" value="F:ATP binding"/>
    <property type="evidence" value="ECO:0007669"/>
    <property type="project" value="UniProtKB-KW"/>
</dbReference>
<feature type="domain" description="ABC transmembrane type-1" evidence="12">
    <location>
        <begin position="915"/>
        <end position="1178"/>
    </location>
</feature>
<evidence type="ECO:0000256" key="10">
    <source>
        <dbReference type="SAM" id="Phobius"/>
    </source>
</evidence>
<protein>
    <submittedName>
        <fullName evidence="13">ABC multidrug transporter</fullName>
    </submittedName>
</protein>
<feature type="transmembrane region" description="Helical" evidence="10">
    <location>
        <begin position="164"/>
        <end position="182"/>
    </location>
</feature>
<dbReference type="STRING" id="708197.A0A161VNI2"/>
<dbReference type="CDD" id="cd18580">
    <property type="entry name" value="ABC_6TM_ABCC_D2"/>
    <property type="match status" value="1"/>
</dbReference>
<feature type="transmembrane region" description="Helical" evidence="10">
    <location>
        <begin position="1138"/>
        <end position="1160"/>
    </location>
</feature>
<feature type="transmembrane region" description="Helical" evidence="10">
    <location>
        <begin position="913"/>
        <end position="933"/>
    </location>
</feature>
<keyword evidence="4 10" id="KW-0812">Transmembrane</keyword>
<feature type="transmembrane region" description="Helical" evidence="10">
    <location>
        <begin position="325"/>
        <end position="348"/>
    </location>
</feature>
<evidence type="ECO:0000313" key="14">
    <source>
        <dbReference type="Proteomes" id="UP000076552"/>
    </source>
</evidence>
<dbReference type="Pfam" id="PF24357">
    <property type="entry name" value="TMD0_ABC"/>
    <property type="match status" value="1"/>
</dbReference>
<feature type="region of interest" description="Disordered" evidence="9">
    <location>
        <begin position="843"/>
        <end position="892"/>
    </location>
</feature>
<dbReference type="InterPro" id="IPR003593">
    <property type="entry name" value="AAA+_ATPase"/>
</dbReference>
<keyword evidence="3" id="KW-1003">Cell membrane</keyword>
<dbReference type="PANTHER" id="PTHR24223">
    <property type="entry name" value="ATP-BINDING CASSETTE SUB-FAMILY C"/>
    <property type="match status" value="1"/>
</dbReference>
<dbReference type="InterPro" id="IPR050173">
    <property type="entry name" value="ABC_transporter_C-like"/>
</dbReference>
<evidence type="ECO:0000256" key="9">
    <source>
        <dbReference type="SAM" id="MobiDB-lite"/>
    </source>
</evidence>
<dbReference type="CDD" id="cd18579">
    <property type="entry name" value="ABC_6TM_ABCC_D1"/>
    <property type="match status" value="1"/>
</dbReference>
<dbReference type="InterPro" id="IPR036640">
    <property type="entry name" value="ABC1_TM_sf"/>
</dbReference>
<comment type="subcellular location">
    <subcellularLocation>
        <location evidence="1">Cell membrane</location>
        <topology evidence="1">Multi-pass membrane protein</topology>
    </subcellularLocation>
</comment>
<evidence type="ECO:0000256" key="6">
    <source>
        <dbReference type="ARBA" id="ARBA00022840"/>
    </source>
</evidence>
<comment type="caution">
    <text evidence="13">The sequence shown here is derived from an EMBL/GenBank/DDBJ whole genome shotgun (WGS) entry which is preliminary data.</text>
</comment>
<evidence type="ECO:0000256" key="4">
    <source>
        <dbReference type="ARBA" id="ARBA00022692"/>
    </source>
</evidence>
<reference evidence="13 14" key="1">
    <citation type="submission" date="2015-06" db="EMBL/GenBank/DDBJ databases">
        <title>Survival trade-offs in plant roots during colonization by closely related pathogenic and mutualistic fungi.</title>
        <authorList>
            <person name="Hacquard S."/>
            <person name="Kracher B."/>
            <person name="Hiruma K."/>
            <person name="Weinman A."/>
            <person name="Muench P."/>
            <person name="Garrido Oter R."/>
            <person name="Ver Loren van Themaat E."/>
            <person name="Dallerey J.-F."/>
            <person name="Damm U."/>
            <person name="Henrissat B."/>
            <person name="Lespinet O."/>
            <person name="Thon M."/>
            <person name="Kemen E."/>
            <person name="McHardy A.C."/>
            <person name="Schulze-Lefert P."/>
            <person name="O'Connell R.J."/>
        </authorList>
    </citation>
    <scope>NUCLEOTIDE SEQUENCE [LARGE SCALE GENOMIC DNA]</scope>
    <source>
        <strain evidence="13 14">0861</strain>
    </source>
</reference>
<dbReference type="Gene3D" id="3.40.50.300">
    <property type="entry name" value="P-loop containing nucleotide triphosphate hydrolases"/>
    <property type="match status" value="2"/>
</dbReference>
<feature type="domain" description="ABC transporter" evidence="11">
    <location>
        <begin position="610"/>
        <end position="838"/>
    </location>
</feature>
<dbReference type="InterPro" id="IPR056227">
    <property type="entry name" value="TMD0_ABC"/>
</dbReference>
<evidence type="ECO:0000256" key="2">
    <source>
        <dbReference type="ARBA" id="ARBA00022448"/>
    </source>
</evidence>
<dbReference type="Gene3D" id="1.20.1560.10">
    <property type="entry name" value="ABC transporter type 1, transmembrane domain"/>
    <property type="match status" value="2"/>
</dbReference>
<feature type="transmembrane region" description="Helical" evidence="10">
    <location>
        <begin position="424"/>
        <end position="448"/>
    </location>
</feature>
<dbReference type="SUPFAM" id="SSF52540">
    <property type="entry name" value="P-loop containing nucleoside triphosphate hydrolases"/>
    <property type="match status" value="2"/>
</dbReference>
<feature type="transmembrane region" description="Helical" evidence="10">
    <location>
        <begin position="545"/>
        <end position="567"/>
    </location>
</feature>
<evidence type="ECO:0000256" key="7">
    <source>
        <dbReference type="ARBA" id="ARBA00022989"/>
    </source>
</evidence>
<dbReference type="InterPro" id="IPR017871">
    <property type="entry name" value="ABC_transporter-like_CS"/>
</dbReference>
<dbReference type="InterPro" id="IPR027417">
    <property type="entry name" value="P-loop_NTPase"/>
</dbReference>
<feature type="transmembrane region" description="Helical" evidence="10">
    <location>
        <begin position="953"/>
        <end position="981"/>
    </location>
</feature>
<evidence type="ECO:0000256" key="5">
    <source>
        <dbReference type="ARBA" id="ARBA00022741"/>
    </source>
</evidence>
<keyword evidence="7 10" id="KW-1133">Transmembrane helix</keyword>
<dbReference type="GO" id="GO:0140359">
    <property type="term" value="F:ABC-type transporter activity"/>
    <property type="evidence" value="ECO:0007669"/>
    <property type="project" value="InterPro"/>
</dbReference>
<dbReference type="SUPFAM" id="SSF90123">
    <property type="entry name" value="ABC transporter transmembrane region"/>
    <property type="match status" value="2"/>
</dbReference>
<name>A0A161VNI2_9PEZI</name>
<evidence type="ECO:0000259" key="11">
    <source>
        <dbReference type="PROSITE" id="PS50893"/>
    </source>
</evidence>
<feature type="transmembrane region" description="Helical" evidence="10">
    <location>
        <begin position="133"/>
        <end position="158"/>
    </location>
</feature>
<dbReference type="InterPro" id="IPR003439">
    <property type="entry name" value="ABC_transporter-like_ATP-bd"/>
</dbReference>
<feature type="domain" description="ABC transmembrane type-1" evidence="12">
    <location>
        <begin position="292"/>
        <end position="562"/>
    </location>
</feature>
<proteinExistence type="predicted"/>
<keyword evidence="14" id="KW-1185">Reference proteome</keyword>
<evidence type="ECO:0000256" key="3">
    <source>
        <dbReference type="ARBA" id="ARBA00022475"/>
    </source>
</evidence>
<feature type="transmembrane region" description="Helical" evidence="10">
    <location>
        <begin position="500"/>
        <end position="525"/>
    </location>
</feature>
<dbReference type="Pfam" id="PF00664">
    <property type="entry name" value="ABC_membrane"/>
    <property type="match status" value="2"/>
</dbReference>